<reference evidence="2 3" key="1">
    <citation type="submission" date="2018-06" db="EMBL/GenBank/DDBJ databases">
        <authorList>
            <consortium name="Pathogen Informatics"/>
            <person name="Doyle S."/>
        </authorList>
    </citation>
    <scope>NUCLEOTIDE SEQUENCE [LARGE SCALE GENOMIC DNA]</scope>
    <source>
        <strain evidence="2 3">NCTC13102</strain>
    </source>
</reference>
<evidence type="ECO:0000313" key="3">
    <source>
        <dbReference type="Proteomes" id="UP000250166"/>
    </source>
</evidence>
<feature type="transmembrane region" description="Helical" evidence="1">
    <location>
        <begin position="21"/>
        <end position="40"/>
    </location>
</feature>
<gene>
    <name evidence="2" type="ORF">NCTC13102_01477</name>
</gene>
<keyword evidence="1" id="KW-1133">Transmembrane helix</keyword>
<dbReference type="Proteomes" id="UP000250166">
    <property type="component" value="Unassembled WGS sequence"/>
</dbReference>
<accession>A0A2X3BGV5</accession>
<keyword evidence="1" id="KW-0472">Membrane</keyword>
<dbReference type="RefSeq" id="WP_112058781.1">
    <property type="nucleotide sequence ID" value="NZ_UAWL01000006.1"/>
</dbReference>
<dbReference type="Gene3D" id="3.90.640.20">
    <property type="entry name" value="Heat-shock cognate protein, ATPase"/>
    <property type="match status" value="1"/>
</dbReference>
<dbReference type="AlphaFoldDB" id="A0A2X3BGV5"/>
<dbReference type="InterPro" id="IPR037126">
    <property type="entry name" value="PdaC/RsiV-like_sf"/>
</dbReference>
<keyword evidence="1" id="KW-0812">Transmembrane</keyword>
<protein>
    <submittedName>
        <fullName evidence="2">Protein of uncharacterized function (DUF3298)</fullName>
    </submittedName>
</protein>
<proteinExistence type="predicted"/>
<organism evidence="2 3">
    <name type="scientific">Helicobacter fennelliae</name>
    <dbReference type="NCBI Taxonomy" id="215"/>
    <lineage>
        <taxon>Bacteria</taxon>
        <taxon>Pseudomonadati</taxon>
        <taxon>Campylobacterota</taxon>
        <taxon>Epsilonproteobacteria</taxon>
        <taxon>Campylobacterales</taxon>
        <taxon>Helicobacteraceae</taxon>
        <taxon>Helicobacter</taxon>
    </lineage>
</organism>
<name>A0A2X3BGV5_9HELI</name>
<sequence>MRSVAIVNFSFRAFQAFKILQNLRICVGCAFLLIAFISAGCKNEQNTAQTAQTSVDSDSRLSQELESINPDYEKKQEYIIYQIVPSQILLQELSHQLEESNQSKESKDSSKSDKSNKASKDTMWLFVSQNQKGILSAVFRRNHQNLKCALKNTLKSLENGVLNGQIDCQKQFIAQIQQGKIIQPKITISKISEILHNQKEISNISSVSKDYDVALESVREFALYKHTSQQMLQDSALRIDFLCSDTSKIQHAINQIQAKNFQAYNIDSPTNCDVSQAQFDAFIKQNLQTRSISMKNNGLKNSYELEYMDYSVDFFDDRFLQLHRTKFVDMGGAHGVWSSEYMMFDYEGHRINLHKDVFDTKADGLLHKLQSKHTAFLEAHQECKIDAKQDFDYTNVSVAFGYDGVYFMYAPYVLAPYSCGEVRLKFGFDEIKDFIKKDSRLFEFVNEFGISEPKQADFVDTLYLECAKCEISTLYTQDQILELRNSLDDEEFYHIMSHKELDEAHLKQYDISIKPSIYNGDYAFIDFNHKYLLPLESLKGSHYILYQEGKKPYCIKDKNSNAEIDKYFGISNFIELKVLNRVEKIEISQYLKSLNIDMSKNECATLSREIK</sequence>
<evidence type="ECO:0000313" key="2">
    <source>
        <dbReference type="EMBL" id="SQB99004.1"/>
    </source>
</evidence>
<dbReference type="EMBL" id="UAWL01000006">
    <property type="protein sequence ID" value="SQB99004.1"/>
    <property type="molecule type" value="Genomic_DNA"/>
</dbReference>
<evidence type="ECO:0000256" key="1">
    <source>
        <dbReference type="SAM" id="Phobius"/>
    </source>
</evidence>
<dbReference type="Gene3D" id="3.30.565.40">
    <property type="entry name" value="Fervidobacterium nodosum Rt17-B1 like"/>
    <property type="match status" value="1"/>
</dbReference>